<dbReference type="SUPFAM" id="SSF50784">
    <property type="entry name" value="Transcription factor IIA (TFIIA), beta-barrel domain"/>
    <property type="match status" value="1"/>
</dbReference>
<dbReference type="GO" id="GO:0006367">
    <property type="term" value="P:transcription initiation at RNA polymerase II promoter"/>
    <property type="evidence" value="ECO:0007669"/>
    <property type="project" value="InterPro"/>
</dbReference>
<evidence type="ECO:0000256" key="3">
    <source>
        <dbReference type="ARBA" id="ARBA00023015"/>
    </source>
</evidence>
<dbReference type="InterPro" id="IPR009083">
    <property type="entry name" value="TFIIA_a-hlx"/>
</dbReference>
<evidence type="ECO:0000256" key="1">
    <source>
        <dbReference type="ARBA" id="ARBA00004123"/>
    </source>
</evidence>
<evidence type="ECO:0000256" key="2">
    <source>
        <dbReference type="ARBA" id="ARBA00007675"/>
    </source>
</evidence>
<evidence type="ECO:0000313" key="8">
    <source>
        <dbReference type="EMBL" id="CAB3401591.1"/>
    </source>
</evidence>
<keyword evidence="3" id="KW-0805">Transcription regulation</keyword>
<dbReference type="GO" id="GO:0005672">
    <property type="term" value="C:transcription factor TFIIA complex"/>
    <property type="evidence" value="ECO:0007669"/>
    <property type="project" value="InterPro"/>
</dbReference>
<dbReference type="CDD" id="cd10014">
    <property type="entry name" value="TFIIA_gamma_C"/>
    <property type="match status" value="1"/>
</dbReference>
<dbReference type="PANTHER" id="PTHR10966">
    <property type="entry name" value="TRANSCRIPTION INITIATION FACTOR IIA SUBUNIT 2"/>
    <property type="match status" value="1"/>
</dbReference>
<evidence type="ECO:0000256" key="5">
    <source>
        <dbReference type="ARBA" id="ARBA00023242"/>
    </source>
</evidence>
<evidence type="ECO:0000256" key="4">
    <source>
        <dbReference type="ARBA" id="ARBA00023163"/>
    </source>
</evidence>
<dbReference type="Proteomes" id="UP000494206">
    <property type="component" value="Unassembled WGS sequence"/>
</dbReference>
<dbReference type="Pfam" id="PF02268">
    <property type="entry name" value="TFIIA_gamma_N"/>
    <property type="match status" value="1"/>
</dbReference>
<dbReference type="InterPro" id="IPR015871">
    <property type="entry name" value="TFIIA_gsu_C"/>
</dbReference>
<reference evidence="8 9" key="1">
    <citation type="submission" date="2020-04" db="EMBL/GenBank/DDBJ databases">
        <authorList>
            <person name="Laetsch R D."/>
            <person name="Stevens L."/>
            <person name="Kumar S."/>
            <person name="Blaxter L. M."/>
        </authorList>
    </citation>
    <scope>NUCLEOTIDE SEQUENCE [LARGE SCALE GENOMIC DNA]</scope>
</reference>
<proteinExistence type="inferred from homology"/>
<name>A0A8S1EKL2_9PELO</name>
<evidence type="ECO:0008006" key="10">
    <source>
        <dbReference type="Google" id="ProtNLM"/>
    </source>
</evidence>
<gene>
    <name evidence="8" type="ORF">CBOVIS_LOCUS4319</name>
</gene>
<dbReference type="AlphaFoldDB" id="A0A8S1EKL2"/>
<dbReference type="OrthoDB" id="586585at2759"/>
<sequence length="133" mass="14951">MAAYALYRSTTLGQALEQTLTDMEEEGLIPKNLSAKVLNQFDKSMNKAISRIPREKIQFCAEKLITYRYCDNVWTFILNDIGIKDPHRSFDHPIDKLKIVACDGRQNVMLANTGLASGSQAPVKRNANDDDSD</sequence>
<dbReference type="Pfam" id="PF02751">
    <property type="entry name" value="TFIIA_gamma_C"/>
    <property type="match status" value="1"/>
</dbReference>
<evidence type="ECO:0000259" key="7">
    <source>
        <dbReference type="Pfam" id="PF02751"/>
    </source>
</evidence>
<dbReference type="Gene3D" id="2.30.18.10">
    <property type="entry name" value="Transcription factor IIA (TFIIA), beta-barrel domain"/>
    <property type="match status" value="1"/>
</dbReference>
<dbReference type="InterPro" id="IPR009088">
    <property type="entry name" value="TFIIA_b-brl"/>
</dbReference>
<keyword evidence="4" id="KW-0804">Transcription</keyword>
<dbReference type="FunFam" id="1.10.287.190:FF:000001">
    <property type="entry name" value="Transcription initiation factor IIA subunit 2"/>
    <property type="match status" value="1"/>
</dbReference>
<dbReference type="InterPro" id="IPR003194">
    <property type="entry name" value="TFIIA_gsu"/>
</dbReference>
<dbReference type="CDD" id="cd10145">
    <property type="entry name" value="TFIIA_gamma_N"/>
    <property type="match status" value="1"/>
</dbReference>
<dbReference type="Gene3D" id="1.10.287.190">
    <property type="entry name" value="Transcription factor IIA gamma subunit, alpha-helical domain"/>
    <property type="match status" value="1"/>
</dbReference>
<evidence type="ECO:0000313" key="9">
    <source>
        <dbReference type="Proteomes" id="UP000494206"/>
    </source>
</evidence>
<accession>A0A8S1EKL2</accession>
<comment type="caution">
    <text evidence="8">The sequence shown here is derived from an EMBL/GenBank/DDBJ whole genome shotgun (WGS) entry which is preliminary data.</text>
</comment>
<keyword evidence="9" id="KW-1185">Reference proteome</keyword>
<feature type="domain" description="Transcription initiation factor IIA gamma subunit N-terminal" evidence="6">
    <location>
        <begin position="4"/>
        <end position="49"/>
    </location>
</feature>
<comment type="similarity">
    <text evidence="2">Belongs to the TFIIA subunit 2 family.</text>
</comment>
<protein>
    <recommendedName>
        <fullName evidence="10">Transcription initiation factor IIA subunit 2</fullName>
    </recommendedName>
</protein>
<dbReference type="EMBL" id="CADEPM010000003">
    <property type="protein sequence ID" value="CAB3401591.1"/>
    <property type="molecule type" value="Genomic_DNA"/>
</dbReference>
<dbReference type="InterPro" id="IPR015872">
    <property type="entry name" value="TFIIA_gsu_N"/>
</dbReference>
<organism evidence="8 9">
    <name type="scientific">Caenorhabditis bovis</name>
    <dbReference type="NCBI Taxonomy" id="2654633"/>
    <lineage>
        <taxon>Eukaryota</taxon>
        <taxon>Metazoa</taxon>
        <taxon>Ecdysozoa</taxon>
        <taxon>Nematoda</taxon>
        <taxon>Chromadorea</taxon>
        <taxon>Rhabditida</taxon>
        <taxon>Rhabditina</taxon>
        <taxon>Rhabditomorpha</taxon>
        <taxon>Rhabditoidea</taxon>
        <taxon>Rhabditidae</taxon>
        <taxon>Peloderinae</taxon>
        <taxon>Caenorhabditis</taxon>
    </lineage>
</organism>
<feature type="domain" description="Transcription initiation factor IIA gamma subunit C-terminal" evidence="7">
    <location>
        <begin position="63"/>
        <end position="104"/>
    </location>
</feature>
<keyword evidence="5" id="KW-0539">Nucleus</keyword>
<dbReference type="SUPFAM" id="SSF47396">
    <property type="entry name" value="Transcription factor IIA (TFIIA), alpha-helical domain"/>
    <property type="match status" value="1"/>
</dbReference>
<evidence type="ECO:0000259" key="6">
    <source>
        <dbReference type="Pfam" id="PF02268"/>
    </source>
</evidence>
<comment type="subcellular location">
    <subcellularLocation>
        <location evidence="1">Nucleus</location>
    </subcellularLocation>
</comment>